<proteinExistence type="predicted"/>
<organism evidence="1">
    <name type="scientific">marine sediment metagenome</name>
    <dbReference type="NCBI Taxonomy" id="412755"/>
    <lineage>
        <taxon>unclassified sequences</taxon>
        <taxon>metagenomes</taxon>
        <taxon>ecological metagenomes</taxon>
    </lineage>
</organism>
<protein>
    <submittedName>
        <fullName evidence="1">Uncharacterized protein</fullName>
    </submittedName>
</protein>
<gene>
    <name evidence="1" type="ORF">LCGC14_2562460</name>
</gene>
<accession>A0A0F9AJM3</accession>
<evidence type="ECO:0000313" key="1">
    <source>
        <dbReference type="EMBL" id="KKL09779.1"/>
    </source>
</evidence>
<dbReference type="AlphaFoldDB" id="A0A0F9AJM3"/>
<dbReference type="EMBL" id="LAZR01042330">
    <property type="protein sequence ID" value="KKL09779.1"/>
    <property type="molecule type" value="Genomic_DNA"/>
</dbReference>
<sequence length="136" mass="16137">HHGIALGFEILREDIIKVEYQTERLRREFELTTNPTKNKKLFLELARLKYEKWSYEEEVRLLIKLKDCVHESGQYFLDFSNGLSVKEIILGCKCENNDALKKIKTICKDQKIKIIAARQGWEDYKIREDGTKNNKM</sequence>
<feature type="non-terminal residue" evidence="1">
    <location>
        <position position="1"/>
    </location>
</feature>
<reference evidence="1" key="1">
    <citation type="journal article" date="2015" name="Nature">
        <title>Complex archaea that bridge the gap between prokaryotes and eukaryotes.</title>
        <authorList>
            <person name="Spang A."/>
            <person name="Saw J.H."/>
            <person name="Jorgensen S.L."/>
            <person name="Zaremba-Niedzwiedzka K."/>
            <person name="Martijn J."/>
            <person name="Lind A.E."/>
            <person name="van Eijk R."/>
            <person name="Schleper C."/>
            <person name="Guy L."/>
            <person name="Ettema T.J."/>
        </authorList>
    </citation>
    <scope>NUCLEOTIDE SEQUENCE</scope>
</reference>
<name>A0A0F9AJM3_9ZZZZ</name>
<comment type="caution">
    <text evidence="1">The sequence shown here is derived from an EMBL/GenBank/DDBJ whole genome shotgun (WGS) entry which is preliminary data.</text>
</comment>